<dbReference type="GO" id="GO:0030246">
    <property type="term" value="F:carbohydrate binding"/>
    <property type="evidence" value="ECO:0007669"/>
    <property type="project" value="UniProtKB-KW"/>
</dbReference>
<dbReference type="PANTHER" id="PTHR23155:SF1201">
    <property type="entry name" value="OS02G0301800 PROTEIN"/>
    <property type="match status" value="1"/>
</dbReference>
<dbReference type="InterPro" id="IPR041118">
    <property type="entry name" value="Rx_N"/>
</dbReference>
<dbReference type="Pfam" id="PF23598">
    <property type="entry name" value="LRR_14"/>
    <property type="match status" value="2"/>
</dbReference>
<organism evidence="9 10">
    <name type="scientific">Urochloa decumbens</name>
    <dbReference type="NCBI Taxonomy" id="240449"/>
    <lineage>
        <taxon>Eukaryota</taxon>
        <taxon>Viridiplantae</taxon>
        <taxon>Streptophyta</taxon>
        <taxon>Embryophyta</taxon>
        <taxon>Tracheophyta</taxon>
        <taxon>Spermatophyta</taxon>
        <taxon>Magnoliopsida</taxon>
        <taxon>Liliopsida</taxon>
        <taxon>Poales</taxon>
        <taxon>Poaceae</taxon>
        <taxon>PACMAD clade</taxon>
        <taxon>Panicoideae</taxon>
        <taxon>Panicodae</taxon>
        <taxon>Paniceae</taxon>
        <taxon>Melinidinae</taxon>
        <taxon>Urochloa</taxon>
    </lineage>
</organism>
<evidence type="ECO:0000256" key="4">
    <source>
        <dbReference type="ARBA" id="ARBA00022737"/>
    </source>
</evidence>
<evidence type="ECO:0000256" key="5">
    <source>
        <dbReference type="ARBA" id="ARBA00022741"/>
    </source>
</evidence>
<dbReference type="GO" id="GO:0000166">
    <property type="term" value="F:nucleotide binding"/>
    <property type="evidence" value="ECO:0007669"/>
    <property type="project" value="UniProtKB-KW"/>
</dbReference>
<keyword evidence="6" id="KW-0611">Plant defense</keyword>
<dbReference type="GO" id="GO:0009626">
    <property type="term" value="P:plant-type hypersensitive response"/>
    <property type="evidence" value="ECO:0007669"/>
    <property type="project" value="UniProtKB-ARBA"/>
</dbReference>
<dbReference type="InterPro" id="IPR055414">
    <property type="entry name" value="LRR_R13L4/SHOC2-like"/>
</dbReference>
<dbReference type="InterPro" id="IPR036404">
    <property type="entry name" value="Jacalin-like_lectin_dom_sf"/>
</dbReference>
<dbReference type="Pfam" id="PF00931">
    <property type="entry name" value="NB-ARC"/>
    <property type="match status" value="1"/>
</dbReference>
<dbReference type="Gene3D" id="1.10.10.10">
    <property type="entry name" value="Winged helix-like DNA-binding domain superfamily/Winged helix DNA-binding domain"/>
    <property type="match status" value="1"/>
</dbReference>
<dbReference type="InterPro" id="IPR036388">
    <property type="entry name" value="WH-like_DNA-bd_sf"/>
</dbReference>
<dbReference type="FunFam" id="1.10.10.10:FF:000322">
    <property type="entry name" value="Probable disease resistance protein At1g63360"/>
    <property type="match status" value="1"/>
</dbReference>
<dbReference type="InterPro" id="IPR058922">
    <property type="entry name" value="WHD_DRP"/>
</dbReference>
<dbReference type="InterPro" id="IPR027417">
    <property type="entry name" value="P-loop_NTPase"/>
</dbReference>
<keyword evidence="2" id="KW-0433">Leucine-rich repeat</keyword>
<gene>
    <name evidence="9" type="ORF">URODEC1_LOCUS124736</name>
</gene>
<keyword evidence="5" id="KW-0547">Nucleotide-binding</keyword>
<dbReference type="SUPFAM" id="SSF52058">
    <property type="entry name" value="L domain-like"/>
    <property type="match status" value="1"/>
</dbReference>
<keyword evidence="4" id="KW-0677">Repeat</keyword>
<dbReference type="Pfam" id="PF18052">
    <property type="entry name" value="Rx_N"/>
    <property type="match status" value="1"/>
</dbReference>
<dbReference type="SUPFAM" id="SSF51101">
    <property type="entry name" value="Mannose-binding lectins"/>
    <property type="match status" value="1"/>
</dbReference>
<dbReference type="InterPro" id="IPR002182">
    <property type="entry name" value="NB-ARC"/>
</dbReference>
<dbReference type="CDD" id="cd09612">
    <property type="entry name" value="Jacalin"/>
    <property type="match status" value="1"/>
</dbReference>
<evidence type="ECO:0000256" key="3">
    <source>
        <dbReference type="ARBA" id="ARBA00022734"/>
    </source>
</evidence>
<evidence type="ECO:0000256" key="2">
    <source>
        <dbReference type="ARBA" id="ARBA00022614"/>
    </source>
</evidence>
<dbReference type="Pfam" id="PF01419">
    <property type="entry name" value="Jacalin"/>
    <property type="match status" value="1"/>
</dbReference>
<dbReference type="Proteomes" id="UP001497457">
    <property type="component" value="Unassembled WGS sequence"/>
</dbReference>
<comment type="caution">
    <text evidence="9">The sequence shown here is derived from an EMBL/GenBank/DDBJ whole genome shotgun (WGS) entry which is preliminary data.</text>
</comment>
<evidence type="ECO:0000256" key="7">
    <source>
        <dbReference type="ARBA" id="ARBA00023054"/>
    </source>
</evidence>
<dbReference type="PRINTS" id="PR00364">
    <property type="entry name" value="DISEASERSIST"/>
</dbReference>
<dbReference type="SUPFAM" id="SSF52540">
    <property type="entry name" value="P-loop containing nucleoside triphosphate hydrolases"/>
    <property type="match status" value="1"/>
</dbReference>
<dbReference type="GO" id="GO:0042742">
    <property type="term" value="P:defense response to bacterium"/>
    <property type="evidence" value="ECO:0007669"/>
    <property type="project" value="UniProtKB-ARBA"/>
</dbReference>
<evidence type="ECO:0000256" key="6">
    <source>
        <dbReference type="ARBA" id="ARBA00022821"/>
    </source>
</evidence>
<dbReference type="Gene3D" id="2.100.10.30">
    <property type="entry name" value="Jacalin-like lectin domain"/>
    <property type="match status" value="1"/>
</dbReference>
<dbReference type="AlphaFoldDB" id="A0ABC9HE39"/>
<dbReference type="Pfam" id="PF23559">
    <property type="entry name" value="WHD_DRP"/>
    <property type="match status" value="1"/>
</dbReference>
<dbReference type="PROSITE" id="PS51752">
    <property type="entry name" value="JACALIN_LECTIN"/>
    <property type="match status" value="1"/>
</dbReference>
<evidence type="ECO:0000259" key="8">
    <source>
        <dbReference type="PROSITE" id="PS51752"/>
    </source>
</evidence>
<dbReference type="Gene3D" id="3.40.50.300">
    <property type="entry name" value="P-loop containing nucleotide triphosphate hydrolases"/>
    <property type="match status" value="1"/>
</dbReference>
<keyword evidence="3" id="KW-0430">Lectin</keyword>
<evidence type="ECO:0000313" key="10">
    <source>
        <dbReference type="Proteomes" id="UP001497457"/>
    </source>
</evidence>
<sequence length="1010" mass="113579">MDVVTGALNTLLPKLAVLLTGEYRLQKSLRDDIVFLKDELESMQPALERLSEAPITDKQIRIWARDVRELSYDIEDSIDRFMVHLEANPSAKAHGFGGFIRRSLKLLTTARLRHALASDIVGIKQLVIEISSRRDRYKIENVSFVQPDNTTIDPRLMAFYKETTKLVGISGPQDELINELLMESDGTLKHCLKVISIVGVGGLGKTTLANVTYQHLREQFQCHAFVSVSLNPDLMRILCSMLRQVTENHYCSTETWYFIILDDIWDKSAWNLLKCALIDNNLGSRIITTSRVLDVSASCCSEVHGCIYKLKPLSHDDSKNLFYRRLFGSEDSCHLELKEISERILRKCGGVPLAINTTASLLAGKPKTIFEWHSVHNSIGSGLVKNPNVEDMRKILSISYYGLPSHLKPCLLYLSIFPEDYTISKDQLIRRWISEGFIPGNDVVTLYEHGENYFSELINRSMIEPEYIDTSGRILDFRVHDMILDLITSLSFDENFVTILRSQQCTYMPNKIHRLSFQNSTDGLSMLKAMNLSHLRSLIIFPGATKLLPPLSSFHLLRVLDFEGCQDLDNNQVDGLVKLFHLRCLVLKDTNIAYLPKQIGRLRCLQILDVRNTRISVLPSSVVQLRELVRLHVDRSVMLPVGFGGMKSLQALSYVCVSKSPKFIKELGNLSELRILHISLSGTRHMNYEKSLIDSLCNLEKLHELFILGGQLSRLPRWISSSLLCLHKLDIKLNTLTPEDFQNLGAIVCLLDLCLMVLNDETERLAVGIDHGEFQCLVNLSFTSNAMRLTFFKQAMPRLENLELAFIIAETKDFDLGLKNLPSLKHATIRIDCWGSSVNEVERASAAIQMAAFLNINHPKLDVIRHFDNDLAEYNDVLNVQDEINGIYEEIVVDKMGPRGGTGGVVRGIKVASCHLESVTICSGTIIDAIAFSYRDRKGNHHTTQFWGGTGGSANTICLGTSEFLREVSGTVGPFFSIPNAITSLRLVSNLRSYGPFGVPQGTPFCGKVK</sequence>
<name>A0ABC9HE39_9POAL</name>
<dbReference type="CDD" id="cd14798">
    <property type="entry name" value="RX-CC_like"/>
    <property type="match status" value="1"/>
</dbReference>
<dbReference type="Gene3D" id="3.80.10.10">
    <property type="entry name" value="Ribonuclease Inhibitor"/>
    <property type="match status" value="1"/>
</dbReference>
<dbReference type="GO" id="GO:0002758">
    <property type="term" value="P:innate immune response-activating signaling pathway"/>
    <property type="evidence" value="ECO:0007669"/>
    <property type="project" value="UniProtKB-ARBA"/>
</dbReference>
<reference evidence="9" key="1">
    <citation type="submission" date="2024-10" db="EMBL/GenBank/DDBJ databases">
        <authorList>
            <person name="Ryan C."/>
        </authorList>
    </citation>
    <scope>NUCLEOTIDE SEQUENCE [LARGE SCALE GENOMIC DNA]</scope>
</reference>
<feature type="domain" description="Jacalin-type lectin" evidence="8">
    <location>
        <begin position="893"/>
        <end position="1010"/>
    </location>
</feature>
<dbReference type="InterPro" id="IPR042197">
    <property type="entry name" value="Apaf_helical"/>
</dbReference>
<dbReference type="InterPro" id="IPR044974">
    <property type="entry name" value="Disease_R_plants"/>
</dbReference>
<keyword evidence="10" id="KW-1185">Reference proteome</keyword>
<dbReference type="Gene3D" id="1.10.8.430">
    <property type="entry name" value="Helical domain of apoptotic protease-activating factors"/>
    <property type="match status" value="1"/>
</dbReference>
<accession>A0ABC9HE39</accession>
<dbReference type="InterPro" id="IPR038005">
    <property type="entry name" value="RX-like_CC"/>
</dbReference>
<dbReference type="Gene3D" id="1.20.5.4130">
    <property type="match status" value="1"/>
</dbReference>
<evidence type="ECO:0000256" key="1">
    <source>
        <dbReference type="ARBA" id="ARBA00008894"/>
    </source>
</evidence>
<keyword evidence="7" id="KW-0175">Coiled coil</keyword>
<dbReference type="PANTHER" id="PTHR23155">
    <property type="entry name" value="DISEASE RESISTANCE PROTEIN RP"/>
    <property type="match status" value="1"/>
</dbReference>
<evidence type="ECO:0000313" key="9">
    <source>
        <dbReference type="EMBL" id="CAM0151852.1"/>
    </source>
</evidence>
<comment type="similarity">
    <text evidence="1">Belongs to the disease resistance NB-LRR family.</text>
</comment>
<dbReference type="EMBL" id="CAXIPR030004836">
    <property type="protein sequence ID" value="CAM0151852.1"/>
    <property type="molecule type" value="Genomic_DNA"/>
</dbReference>
<proteinExistence type="inferred from homology"/>
<dbReference type="InterPro" id="IPR032675">
    <property type="entry name" value="LRR_dom_sf"/>
</dbReference>
<dbReference type="InterPro" id="IPR033734">
    <property type="entry name" value="Jacalin-like_lectin_dom_plant"/>
</dbReference>
<dbReference type="InterPro" id="IPR001229">
    <property type="entry name" value="Jacalin-like_lectin_dom"/>
</dbReference>
<protein>
    <recommendedName>
        <fullName evidence="8">Jacalin-type lectin domain-containing protein</fullName>
    </recommendedName>
</protein>